<dbReference type="PANTHER" id="PTHR11228">
    <property type="entry name" value="RADICAL SAM DOMAIN PROTEIN"/>
    <property type="match status" value="1"/>
</dbReference>
<organism evidence="6 7">
    <name type="scientific">Candidatus Collierbacteria bacterium GW2011_GWA1_44_12</name>
    <dbReference type="NCBI Taxonomy" id="1618376"/>
    <lineage>
        <taxon>Bacteria</taxon>
        <taxon>Candidatus Collieribacteriota</taxon>
    </lineage>
</organism>
<feature type="domain" description="Radical SAM core" evidence="5">
    <location>
        <begin position="1"/>
        <end position="233"/>
    </location>
</feature>
<dbReference type="Proteomes" id="UP000034069">
    <property type="component" value="Unassembled WGS sequence"/>
</dbReference>
<dbReference type="EMBL" id="LCHN01000002">
    <property type="protein sequence ID" value="KKT36357.1"/>
    <property type="molecule type" value="Genomic_DNA"/>
</dbReference>
<dbReference type="GO" id="GO:0003824">
    <property type="term" value="F:catalytic activity"/>
    <property type="evidence" value="ECO:0007669"/>
    <property type="project" value="InterPro"/>
</dbReference>
<name>A0A0G1IX31_9BACT</name>
<dbReference type="CDD" id="cd21109">
    <property type="entry name" value="SPASM"/>
    <property type="match status" value="1"/>
</dbReference>
<evidence type="ECO:0000313" key="7">
    <source>
        <dbReference type="Proteomes" id="UP000034069"/>
    </source>
</evidence>
<dbReference type="InterPro" id="IPR007197">
    <property type="entry name" value="rSAM"/>
</dbReference>
<gene>
    <name evidence="6" type="ORF">UW23_C0002G0024</name>
</gene>
<keyword evidence="3" id="KW-0408">Iron</keyword>
<accession>A0A0G1IX31</accession>
<dbReference type="Gene3D" id="3.20.20.70">
    <property type="entry name" value="Aldolase class I"/>
    <property type="match status" value="1"/>
</dbReference>
<keyword evidence="1" id="KW-0949">S-adenosyl-L-methionine</keyword>
<evidence type="ECO:0000256" key="4">
    <source>
        <dbReference type="ARBA" id="ARBA00023014"/>
    </source>
</evidence>
<keyword evidence="2" id="KW-0479">Metal-binding</keyword>
<evidence type="ECO:0000256" key="2">
    <source>
        <dbReference type="ARBA" id="ARBA00022723"/>
    </source>
</evidence>
<comment type="caution">
    <text evidence="6">The sequence shown here is derived from an EMBL/GenBank/DDBJ whole genome shotgun (WGS) entry which is preliminary data.</text>
</comment>
<dbReference type="PROSITE" id="PS51918">
    <property type="entry name" value="RADICAL_SAM"/>
    <property type="match status" value="1"/>
</dbReference>
<proteinExistence type="predicted"/>
<dbReference type="AlphaFoldDB" id="A0A0G1IX31"/>
<evidence type="ECO:0000259" key="5">
    <source>
        <dbReference type="PROSITE" id="PS51918"/>
    </source>
</evidence>
<dbReference type="InterPro" id="IPR013785">
    <property type="entry name" value="Aldolase_TIM"/>
</dbReference>
<evidence type="ECO:0000313" key="6">
    <source>
        <dbReference type="EMBL" id="KKT36357.1"/>
    </source>
</evidence>
<dbReference type="GO" id="GO:0046872">
    <property type="term" value="F:metal ion binding"/>
    <property type="evidence" value="ECO:0007669"/>
    <property type="project" value="UniProtKB-KW"/>
</dbReference>
<dbReference type="SUPFAM" id="SSF102114">
    <property type="entry name" value="Radical SAM enzymes"/>
    <property type="match status" value="1"/>
</dbReference>
<evidence type="ECO:0000256" key="1">
    <source>
        <dbReference type="ARBA" id="ARBA00022691"/>
    </source>
</evidence>
<reference evidence="6 7" key="1">
    <citation type="journal article" date="2015" name="Nature">
        <title>rRNA introns, odd ribosomes, and small enigmatic genomes across a large radiation of phyla.</title>
        <authorList>
            <person name="Brown C.T."/>
            <person name="Hug L.A."/>
            <person name="Thomas B.C."/>
            <person name="Sharon I."/>
            <person name="Castelle C.J."/>
            <person name="Singh A."/>
            <person name="Wilkins M.J."/>
            <person name="Williams K.H."/>
            <person name="Banfield J.F."/>
        </authorList>
    </citation>
    <scope>NUCLEOTIDE SEQUENCE [LARGE SCALE GENOMIC DNA]</scope>
</reference>
<protein>
    <submittedName>
        <fullName evidence="6">Radical SAM domain protein</fullName>
    </submittedName>
</protein>
<dbReference type="Pfam" id="PF13186">
    <property type="entry name" value="SPASM"/>
    <property type="match status" value="1"/>
</dbReference>
<dbReference type="Pfam" id="PF04055">
    <property type="entry name" value="Radical_SAM"/>
    <property type="match status" value="1"/>
</dbReference>
<sequence length="340" mass="38828">MCQWCIGSRVLDEQETEKDAGRLPNKLVKPENMRRLIQGIIDYEKDGFRVENISFSGITGEPMASKKSFMEAIDMLHKAGRRLGIFSNAVLIDDDLIQTLLKMNYINISFDAGTAKTYAELKYAGKLEGEAVFERLLDNIRKLVKARNESKDSKLEINSSFILYPSNYKEIYQAAKLLKSLGVGTLRMKQDNSGRMLLNDEQMLEAEELFKKIEELCDDKFRFIKIHKLNNPSEMQRSFDKCVIADLIGAVGSDGNVYPCNYHCTVGAKIFGNAFERPFGEIWEGDERMKVRQMLPAICPSVCDPFKNRSNRLFGAIRKTQEELGPEKTEEFVQEIIKMV</sequence>
<keyword evidence="4" id="KW-0411">Iron-sulfur</keyword>
<dbReference type="GO" id="GO:0051536">
    <property type="term" value="F:iron-sulfur cluster binding"/>
    <property type="evidence" value="ECO:0007669"/>
    <property type="project" value="UniProtKB-KW"/>
</dbReference>
<evidence type="ECO:0000256" key="3">
    <source>
        <dbReference type="ARBA" id="ARBA00023004"/>
    </source>
</evidence>
<dbReference type="InterPro" id="IPR058240">
    <property type="entry name" value="rSAM_sf"/>
</dbReference>
<dbReference type="InterPro" id="IPR023885">
    <property type="entry name" value="4Fe4S-binding_SPASM_dom"/>
</dbReference>
<dbReference type="PANTHER" id="PTHR11228:SF7">
    <property type="entry name" value="PQQA PEPTIDE CYCLASE"/>
    <property type="match status" value="1"/>
</dbReference>
<dbReference type="InterPro" id="IPR050377">
    <property type="entry name" value="Radical_SAM_PqqE_MftC-like"/>
</dbReference>